<reference evidence="1" key="1">
    <citation type="submission" date="2021-01" db="EMBL/GenBank/DDBJ databases">
        <authorList>
            <consortium name="Genoscope - CEA"/>
            <person name="William W."/>
        </authorList>
    </citation>
    <scope>NUCLEOTIDE SEQUENCE</scope>
</reference>
<keyword evidence="2" id="KW-1185">Reference proteome</keyword>
<evidence type="ECO:0000313" key="2">
    <source>
        <dbReference type="Proteomes" id="UP000683925"/>
    </source>
</evidence>
<dbReference type="AlphaFoldDB" id="A0A8S1SHY7"/>
<accession>A0A8S1SHY7</accession>
<sequence length="160" mass="18867">MPGIQLIQSQNLMNNIRKTYPIGKEKNTKISISTHNLFNKVQQKMIINKINNNARLKFFQEIENTTKNEILLKHILNCCQFRIKTETYKKNFAKINQRIPVIHIIPILTHLDYNNKNNLSNNESKIPRLSLTRSEIYNLNNLQLRDFCVHILSNQILILN</sequence>
<organism evidence="1 2">
    <name type="scientific">Paramecium octaurelia</name>
    <dbReference type="NCBI Taxonomy" id="43137"/>
    <lineage>
        <taxon>Eukaryota</taxon>
        <taxon>Sar</taxon>
        <taxon>Alveolata</taxon>
        <taxon>Ciliophora</taxon>
        <taxon>Intramacronucleata</taxon>
        <taxon>Oligohymenophorea</taxon>
        <taxon>Peniculida</taxon>
        <taxon>Parameciidae</taxon>
        <taxon>Paramecium</taxon>
    </lineage>
</organism>
<protein>
    <submittedName>
        <fullName evidence="1">Uncharacterized protein</fullName>
    </submittedName>
</protein>
<dbReference type="Proteomes" id="UP000683925">
    <property type="component" value="Unassembled WGS sequence"/>
</dbReference>
<gene>
    <name evidence="1" type="ORF">POCTA_138.1.T0100457</name>
</gene>
<proteinExistence type="predicted"/>
<dbReference type="OMA" id="KINNNAR"/>
<name>A0A8S1SHY7_PAROT</name>
<dbReference type="EMBL" id="CAJJDP010000009">
    <property type="protein sequence ID" value="CAD8139498.1"/>
    <property type="molecule type" value="Genomic_DNA"/>
</dbReference>
<evidence type="ECO:0000313" key="1">
    <source>
        <dbReference type="EMBL" id="CAD8139498.1"/>
    </source>
</evidence>
<comment type="caution">
    <text evidence="1">The sequence shown here is derived from an EMBL/GenBank/DDBJ whole genome shotgun (WGS) entry which is preliminary data.</text>
</comment>